<organism evidence="2 3">
    <name type="scientific">Didymella rabiei</name>
    <name type="common">Chickpea ascochyta blight fungus</name>
    <name type="synonym">Mycosphaerella rabiei</name>
    <dbReference type="NCBI Taxonomy" id="5454"/>
    <lineage>
        <taxon>Eukaryota</taxon>
        <taxon>Fungi</taxon>
        <taxon>Dikarya</taxon>
        <taxon>Ascomycota</taxon>
        <taxon>Pezizomycotina</taxon>
        <taxon>Dothideomycetes</taxon>
        <taxon>Pleosporomycetidae</taxon>
        <taxon>Pleosporales</taxon>
        <taxon>Pleosporineae</taxon>
        <taxon>Didymellaceae</taxon>
        <taxon>Ascochyta</taxon>
    </lineage>
</organism>
<feature type="region of interest" description="Disordered" evidence="1">
    <location>
        <begin position="69"/>
        <end position="93"/>
    </location>
</feature>
<name>A0A163CT89_DIDRA</name>
<dbReference type="EMBL" id="JYNV01000212">
    <property type="protein sequence ID" value="KZM22674.1"/>
    <property type="molecule type" value="Genomic_DNA"/>
</dbReference>
<keyword evidence="3" id="KW-1185">Reference proteome</keyword>
<gene>
    <name evidence="2" type="ORF">ST47_g6249</name>
</gene>
<evidence type="ECO:0000256" key="1">
    <source>
        <dbReference type="SAM" id="MobiDB-lite"/>
    </source>
</evidence>
<accession>A0A163CT89</accession>
<proteinExistence type="predicted"/>
<protein>
    <submittedName>
        <fullName evidence="2">Uncharacterized protein</fullName>
    </submittedName>
</protein>
<dbReference type="Proteomes" id="UP000076837">
    <property type="component" value="Unassembled WGS sequence"/>
</dbReference>
<evidence type="ECO:0000313" key="3">
    <source>
        <dbReference type="Proteomes" id="UP000076837"/>
    </source>
</evidence>
<feature type="compositionally biased region" description="Low complexity" evidence="1">
    <location>
        <begin position="79"/>
        <end position="93"/>
    </location>
</feature>
<sequence>MAIPATFKPDESNSEKERIISLVQAQTPPQGATRVEVVIGWHSSTKDPKNHLTVDYFIKNDRLQRVQIMEPKQTPQPVSTLTSSSATSASAEN</sequence>
<dbReference type="AlphaFoldDB" id="A0A163CT89"/>
<evidence type="ECO:0000313" key="2">
    <source>
        <dbReference type="EMBL" id="KZM22674.1"/>
    </source>
</evidence>
<reference evidence="2 3" key="1">
    <citation type="journal article" date="2016" name="Sci. Rep.">
        <title>Draft genome sequencing and secretome analysis of fungal phytopathogen Ascochyta rabiei provides insight into the necrotrophic effector repertoire.</title>
        <authorList>
            <person name="Verma S."/>
            <person name="Gazara R.K."/>
            <person name="Nizam S."/>
            <person name="Parween S."/>
            <person name="Chattopadhyay D."/>
            <person name="Verma P.K."/>
        </authorList>
    </citation>
    <scope>NUCLEOTIDE SEQUENCE [LARGE SCALE GENOMIC DNA]</scope>
    <source>
        <strain evidence="2 3">ArDII</strain>
    </source>
</reference>
<comment type="caution">
    <text evidence="2">The sequence shown here is derived from an EMBL/GenBank/DDBJ whole genome shotgun (WGS) entry which is preliminary data.</text>
</comment>